<dbReference type="PANTHER" id="PTHR47377:SF1">
    <property type="entry name" value="RHODANESE-LIKE DOMAIN-CONTAINING PROTEIN 4, CHLOROPLASTIC"/>
    <property type="match status" value="1"/>
</dbReference>
<dbReference type="Pfam" id="PF00581">
    <property type="entry name" value="Rhodanese"/>
    <property type="match status" value="1"/>
</dbReference>
<dbReference type="PANTHER" id="PTHR47377">
    <property type="entry name" value="RHODANESE-LIKE DOMAIN-CONTAINING PROTEIN 4, CHLOROPLASTIC"/>
    <property type="match status" value="1"/>
</dbReference>
<comment type="caution">
    <text evidence="2">The sequence shown here is derived from an EMBL/GenBank/DDBJ whole genome shotgun (WGS) entry which is preliminary data.</text>
</comment>
<dbReference type="RefSeq" id="WP_009540256.1">
    <property type="nucleotide sequence ID" value="NZ_ANHY01000007.1"/>
</dbReference>
<dbReference type="AlphaFoldDB" id="K9HQU6"/>
<dbReference type="eggNOG" id="COG0607">
    <property type="taxonomic scope" value="Bacteria"/>
</dbReference>
<evidence type="ECO:0000259" key="1">
    <source>
        <dbReference type="PROSITE" id="PS50206"/>
    </source>
</evidence>
<dbReference type="SUPFAM" id="SSF52821">
    <property type="entry name" value="Rhodanese/Cell cycle control phosphatase"/>
    <property type="match status" value="1"/>
</dbReference>
<keyword evidence="3" id="KW-1185">Reference proteome</keyword>
<proteinExistence type="predicted"/>
<gene>
    <name evidence="2" type="ORF">C882_4148</name>
</gene>
<dbReference type="PROSITE" id="PS50206">
    <property type="entry name" value="RHODANESE_3"/>
    <property type="match status" value="1"/>
</dbReference>
<dbReference type="EMBL" id="ANHY01000007">
    <property type="protein sequence ID" value="EKV30811.1"/>
    <property type="molecule type" value="Genomic_DNA"/>
</dbReference>
<dbReference type="Proteomes" id="UP000009881">
    <property type="component" value="Unassembled WGS sequence"/>
</dbReference>
<dbReference type="InterPro" id="IPR036873">
    <property type="entry name" value="Rhodanese-like_dom_sf"/>
</dbReference>
<evidence type="ECO:0000313" key="2">
    <source>
        <dbReference type="EMBL" id="EKV30811.1"/>
    </source>
</evidence>
<dbReference type="InterPro" id="IPR001763">
    <property type="entry name" value="Rhodanese-like_dom"/>
</dbReference>
<dbReference type="OrthoDB" id="9815890at2"/>
<dbReference type="STRING" id="1238182.C882_4148"/>
<evidence type="ECO:0000313" key="3">
    <source>
        <dbReference type="Proteomes" id="UP000009881"/>
    </source>
</evidence>
<sequence>MQGEYHGDVTPQQAWDALSADSDAVLIDVRTQAEWTYVGLPDLTRLEREPVLVEWQTYPDGRLNPDFLAEVRAAGVRPGQALYMLCRSGVRSARAGELLAGHGYHCFNIQDGFEGQLGPDRRRGVGGWKTVGLPWRQG</sequence>
<dbReference type="SMART" id="SM00450">
    <property type="entry name" value="RHOD"/>
    <property type="match status" value="1"/>
</dbReference>
<name>K9HQU6_9PROT</name>
<accession>K9HQU6</accession>
<reference evidence="2 3" key="1">
    <citation type="journal article" date="2013" name="Genome Announc.">
        <title>Draft Genome Sequence of an Alphaproteobacterium, Caenispirillum salinarum AK4(T), Isolated from a Solar Saltern.</title>
        <authorList>
            <person name="Khatri I."/>
            <person name="Singh A."/>
            <person name="Korpole S."/>
            <person name="Pinnaka A.K."/>
            <person name="Subramanian S."/>
        </authorList>
    </citation>
    <scope>NUCLEOTIDE SEQUENCE [LARGE SCALE GENOMIC DNA]</scope>
    <source>
        <strain evidence="2 3">AK4</strain>
    </source>
</reference>
<dbReference type="InterPro" id="IPR044240">
    <property type="entry name" value="STR4-like"/>
</dbReference>
<protein>
    <submittedName>
        <fullName evidence="2">Rhodanese domain protein</fullName>
    </submittedName>
</protein>
<feature type="domain" description="Rhodanese" evidence="1">
    <location>
        <begin position="20"/>
        <end position="119"/>
    </location>
</feature>
<dbReference type="Gene3D" id="3.40.250.10">
    <property type="entry name" value="Rhodanese-like domain"/>
    <property type="match status" value="1"/>
</dbReference>
<organism evidence="2 3">
    <name type="scientific">Caenispirillum salinarum AK4</name>
    <dbReference type="NCBI Taxonomy" id="1238182"/>
    <lineage>
        <taxon>Bacteria</taxon>
        <taxon>Pseudomonadati</taxon>
        <taxon>Pseudomonadota</taxon>
        <taxon>Alphaproteobacteria</taxon>
        <taxon>Rhodospirillales</taxon>
        <taxon>Novispirillaceae</taxon>
        <taxon>Caenispirillum</taxon>
    </lineage>
</organism>